<evidence type="ECO:0000313" key="4">
    <source>
        <dbReference type="Proteomes" id="UP001596050"/>
    </source>
</evidence>
<dbReference type="PANTHER" id="PTHR12227:SF0">
    <property type="entry name" value="GLYCERATE KINASE"/>
    <property type="match status" value="1"/>
</dbReference>
<organism evidence="3 4">
    <name type="scientific">Massilia niabensis</name>
    <dbReference type="NCBI Taxonomy" id="544910"/>
    <lineage>
        <taxon>Bacteria</taxon>
        <taxon>Pseudomonadati</taxon>
        <taxon>Pseudomonadota</taxon>
        <taxon>Betaproteobacteria</taxon>
        <taxon>Burkholderiales</taxon>
        <taxon>Oxalobacteraceae</taxon>
        <taxon>Telluria group</taxon>
        <taxon>Massilia</taxon>
    </lineage>
</organism>
<dbReference type="InterPro" id="IPR007835">
    <property type="entry name" value="MOFRL"/>
</dbReference>
<proteinExistence type="predicted"/>
<dbReference type="RefSeq" id="WP_379781841.1">
    <property type="nucleotide sequence ID" value="NZ_JBHSMU010000008.1"/>
</dbReference>
<dbReference type="InterPro" id="IPR037035">
    <property type="entry name" value="GK-like_C_sf"/>
</dbReference>
<feature type="domain" description="MOFRL" evidence="1">
    <location>
        <begin position="315"/>
        <end position="420"/>
    </location>
</feature>
<dbReference type="InterPro" id="IPR039760">
    <property type="entry name" value="MOFRL_protein"/>
</dbReference>
<evidence type="ECO:0000313" key="3">
    <source>
        <dbReference type="EMBL" id="MFC5459722.1"/>
    </source>
</evidence>
<dbReference type="Gene3D" id="3.40.50.10180">
    <property type="entry name" value="Glycerate kinase, MOFRL-like N-terminal domain"/>
    <property type="match status" value="1"/>
</dbReference>
<protein>
    <submittedName>
        <fullName evidence="3">Glycerate kinase</fullName>
    </submittedName>
</protein>
<dbReference type="EMBL" id="JBHSMU010000008">
    <property type="protein sequence ID" value="MFC5459722.1"/>
    <property type="molecule type" value="Genomic_DNA"/>
</dbReference>
<comment type="caution">
    <text evidence="3">The sequence shown here is derived from an EMBL/GenBank/DDBJ whole genome shotgun (WGS) entry which is preliminary data.</text>
</comment>
<keyword evidence="3" id="KW-0808">Transferase</keyword>
<reference evidence="4" key="1">
    <citation type="journal article" date="2019" name="Int. J. Syst. Evol. Microbiol.">
        <title>The Global Catalogue of Microorganisms (GCM) 10K type strain sequencing project: providing services to taxonomists for standard genome sequencing and annotation.</title>
        <authorList>
            <consortium name="The Broad Institute Genomics Platform"/>
            <consortium name="The Broad Institute Genome Sequencing Center for Infectious Disease"/>
            <person name="Wu L."/>
            <person name="Ma J."/>
        </authorList>
    </citation>
    <scope>NUCLEOTIDE SEQUENCE [LARGE SCALE GENOMIC DNA]</scope>
    <source>
        <strain evidence="4">KACC 12649</strain>
    </source>
</reference>
<dbReference type="Pfam" id="PF13660">
    <property type="entry name" value="DUF4147"/>
    <property type="match status" value="1"/>
</dbReference>
<feature type="domain" description="MOFRL-associated" evidence="2">
    <location>
        <begin position="16"/>
        <end position="236"/>
    </location>
</feature>
<dbReference type="PANTHER" id="PTHR12227">
    <property type="entry name" value="GLYCERATE KINASE"/>
    <property type="match status" value="1"/>
</dbReference>
<dbReference type="Gene3D" id="3.40.1480.10">
    <property type="entry name" value="MOFRL domain"/>
    <property type="match status" value="1"/>
</dbReference>
<dbReference type="Proteomes" id="UP001596050">
    <property type="component" value="Unassembled WGS sequence"/>
</dbReference>
<keyword evidence="3" id="KW-0418">Kinase</keyword>
<gene>
    <name evidence="3" type="ORF">ACFPN5_07850</name>
</gene>
<evidence type="ECO:0000259" key="1">
    <source>
        <dbReference type="Pfam" id="PF05161"/>
    </source>
</evidence>
<dbReference type="InterPro" id="IPR025286">
    <property type="entry name" value="MOFRL_assoc_dom"/>
</dbReference>
<dbReference type="Pfam" id="PF05161">
    <property type="entry name" value="MOFRL"/>
    <property type="match status" value="1"/>
</dbReference>
<keyword evidence="4" id="KW-1185">Reference proteome</keyword>
<dbReference type="InterPro" id="IPR038614">
    <property type="entry name" value="GK_N_sf"/>
</dbReference>
<dbReference type="SUPFAM" id="SSF82544">
    <property type="entry name" value="GckA/TtuD-like"/>
    <property type="match status" value="1"/>
</dbReference>
<evidence type="ECO:0000259" key="2">
    <source>
        <dbReference type="Pfam" id="PF13660"/>
    </source>
</evidence>
<dbReference type="GO" id="GO:0016301">
    <property type="term" value="F:kinase activity"/>
    <property type="evidence" value="ECO:0007669"/>
    <property type="project" value="UniProtKB-KW"/>
</dbReference>
<sequence>MTPPAPSSSTAPRALLRAMFDAAVAAAQPSICLPPHLPAPPRGRTLVIGAGKASAEMARVLEQHWSGELSGLVVTRYGYAVPCERIEIVEAAHPVPDATGMEAARRMLEMVGGLSADDLVICLISGGGSSLLPLPAPGLDLADKQRLNTALLASGATIGEMNCVRRHLSSIKGGRLAAACHPARVVTLLISDVPGDDPVDIASGPTCADATTCADALAVLQRHRIEVPPHVREVLESGRGESVKPGDPRLAGHEIHLITAPQMALEAAAAVARAAGVPAHILGDSIEGEARDVGIVMAGIARQAATRGQPFTPPCILLSGGETTVTVRGCGRGGRNVEFLLSLGVALDGLAGVHAIACDTDGVDGQEEIAGALLAPDSLERAYAQGLRARASLADNDGHGFFGALGDSVVCGPTLTNVNDFRAIYIGQDALVR</sequence>
<accession>A0ABW0L4E2</accession>
<name>A0ABW0L4E2_9BURK</name>